<dbReference type="Proteomes" id="UP000234681">
    <property type="component" value="Chromosome 2"/>
</dbReference>
<evidence type="ECO:0000256" key="4">
    <source>
        <dbReference type="ARBA" id="ARBA00035278"/>
    </source>
</evidence>
<dbReference type="GO" id="GO:0005840">
    <property type="term" value="C:ribosome"/>
    <property type="evidence" value="ECO:0007669"/>
    <property type="project" value="UniProtKB-KW"/>
</dbReference>
<dbReference type="GO" id="GO:0006412">
    <property type="term" value="P:translation"/>
    <property type="evidence" value="ECO:0007669"/>
    <property type="project" value="InterPro"/>
</dbReference>
<evidence type="ECO:0000256" key="5">
    <source>
        <dbReference type="ARBA" id="ARBA00035403"/>
    </source>
</evidence>
<accession>A6HWJ6</accession>
<evidence type="ECO:0000256" key="1">
    <source>
        <dbReference type="ARBA" id="ARBA00009312"/>
    </source>
</evidence>
<dbReference type="GO" id="GO:0003735">
    <property type="term" value="F:structural constituent of ribosome"/>
    <property type="evidence" value="ECO:0007669"/>
    <property type="project" value="InterPro"/>
</dbReference>
<dbReference type="GO" id="GO:1990904">
    <property type="term" value="C:ribonucleoprotein complex"/>
    <property type="evidence" value="ECO:0007669"/>
    <property type="project" value="UniProtKB-KW"/>
</dbReference>
<dbReference type="PANTHER" id="PTHR11502">
    <property type="entry name" value="40S RIBOSOMAL PROTEIN S6"/>
    <property type="match status" value="1"/>
</dbReference>
<evidence type="ECO:0000313" key="7">
    <source>
        <dbReference type="Proteomes" id="UP000234681"/>
    </source>
</evidence>
<comment type="similarity">
    <text evidence="1">Belongs to the eukaryotic ribosomal protein eS6 family.</text>
</comment>
<reference evidence="7" key="1">
    <citation type="submission" date="2005-09" db="EMBL/GenBank/DDBJ databases">
        <authorList>
            <person name="Mural R.J."/>
            <person name="Li P.W."/>
            <person name="Adams M.D."/>
            <person name="Amanatides P.G."/>
            <person name="Baden-Tillson H."/>
            <person name="Barnstead M."/>
            <person name="Chin S.H."/>
            <person name="Dew I."/>
            <person name="Evans C.A."/>
            <person name="Ferriera S."/>
            <person name="Flanigan M."/>
            <person name="Fosler C."/>
            <person name="Glodek A."/>
            <person name="Gu Z."/>
            <person name="Holt R.A."/>
            <person name="Jennings D."/>
            <person name="Kraft C.L."/>
            <person name="Lu F."/>
            <person name="Nguyen T."/>
            <person name="Nusskern D.R."/>
            <person name="Pfannkoch C.M."/>
            <person name="Sitter C."/>
            <person name="Sutton G.G."/>
            <person name="Venter J.C."/>
            <person name="Wang Z."/>
            <person name="Woodage T."/>
            <person name="Zheng X.H."/>
            <person name="Zhong F."/>
        </authorList>
    </citation>
    <scope>NUCLEOTIDE SEQUENCE [LARGE SCALE GENOMIC DNA]</scope>
    <source>
        <strain>BN</strain>
        <strain evidence="7">Sprague-Dawley</strain>
    </source>
</reference>
<dbReference type="Pfam" id="PF01092">
    <property type="entry name" value="Ribosomal_S6e"/>
    <property type="match status" value="1"/>
</dbReference>
<evidence type="ECO:0000313" key="6">
    <source>
        <dbReference type="EMBL" id="EDL82482.1"/>
    </source>
</evidence>
<protein>
    <recommendedName>
        <fullName evidence="4">Small ribosomal subunit protein eS6</fullName>
    </recommendedName>
    <alternativeName>
        <fullName evidence="5">40S ribosomal protein S6</fullName>
    </alternativeName>
</protein>
<dbReference type="EMBL" id="CH473952">
    <property type="protein sequence ID" value="EDL82482.1"/>
    <property type="molecule type" value="Genomic_DNA"/>
</dbReference>
<dbReference type="AlphaFoldDB" id="A6HWJ6"/>
<evidence type="ECO:0000256" key="3">
    <source>
        <dbReference type="ARBA" id="ARBA00023274"/>
    </source>
</evidence>
<dbReference type="InterPro" id="IPR001377">
    <property type="entry name" value="Ribosomal_eS6"/>
</dbReference>
<keyword evidence="2" id="KW-0689">Ribosomal protein</keyword>
<gene>
    <name evidence="6" type="ORF">rCG_28488</name>
</gene>
<proteinExistence type="inferred from homology"/>
<sequence length="57" mass="6355">MAECCLLLSKGHSCCRSRRIGDRKHKSVHDCIVDASLSILNLVIIKTGEKEGDLWTD</sequence>
<organism evidence="6 7">
    <name type="scientific">Rattus norvegicus</name>
    <name type="common">Rat</name>
    <dbReference type="NCBI Taxonomy" id="10116"/>
    <lineage>
        <taxon>Eukaryota</taxon>
        <taxon>Metazoa</taxon>
        <taxon>Chordata</taxon>
        <taxon>Craniata</taxon>
        <taxon>Vertebrata</taxon>
        <taxon>Euteleostomi</taxon>
        <taxon>Mammalia</taxon>
        <taxon>Eutheria</taxon>
        <taxon>Euarchontoglires</taxon>
        <taxon>Glires</taxon>
        <taxon>Rodentia</taxon>
        <taxon>Myomorpha</taxon>
        <taxon>Muroidea</taxon>
        <taxon>Muridae</taxon>
        <taxon>Murinae</taxon>
        <taxon>Rattus</taxon>
    </lineage>
</organism>
<evidence type="ECO:0000256" key="2">
    <source>
        <dbReference type="ARBA" id="ARBA00022980"/>
    </source>
</evidence>
<name>A6HWJ6_RAT</name>
<keyword evidence="3" id="KW-0687">Ribonucleoprotein</keyword>